<dbReference type="GO" id="GO:0046486">
    <property type="term" value="P:glycerolipid metabolic process"/>
    <property type="evidence" value="ECO:0007669"/>
    <property type="project" value="UniProtKB-ARBA"/>
</dbReference>
<evidence type="ECO:0000256" key="8">
    <source>
        <dbReference type="SAM" id="MobiDB-lite"/>
    </source>
</evidence>
<feature type="transmembrane region" description="Helical" evidence="9">
    <location>
        <begin position="37"/>
        <end position="57"/>
    </location>
</feature>
<feature type="transmembrane region" description="Helical" evidence="9">
    <location>
        <begin position="155"/>
        <end position="182"/>
    </location>
</feature>
<dbReference type="PANTHER" id="PTHR33048:SF124">
    <property type="entry name" value="INTEGRAL MEMBRANE PROTEIN"/>
    <property type="match status" value="1"/>
</dbReference>
<dbReference type="Pfam" id="PF20684">
    <property type="entry name" value="Fung_rhodopsin"/>
    <property type="match status" value="1"/>
</dbReference>
<evidence type="ECO:0000256" key="3">
    <source>
        <dbReference type="ARBA" id="ARBA00022989"/>
    </source>
</evidence>
<feature type="transmembrane region" description="Helical" evidence="9">
    <location>
        <begin position="239"/>
        <end position="263"/>
    </location>
</feature>
<gene>
    <name evidence="11" type="ORF">GMOD_00003352</name>
</gene>
<dbReference type="GO" id="GO:0016042">
    <property type="term" value="P:lipid catabolic process"/>
    <property type="evidence" value="ECO:0007669"/>
    <property type="project" value="UniProtKB-UniRule"/>
</dbReference>
<feature type="active site" description="Proton acceptor" evidence="7">
    <location>
        <position position="784"/>
    </location>
</feature>
<evidence type="ECO:0000313" key="12">
    <source>
        <dbReference type="Proteomes" id="UP000265663"/>
    </source>
</evidence>
<proteinExistence type="inferred from homology"/>
<evidence type="ECO:0000256" key="7">
    <source>
        <dbReference type="PROSITE-ProRule" id="PRU01161"/>
    </source>
</evidence>
<evidence type="ECO:0000313" key="11">
    <source>
        <dbReference type="EMBL" id="RMZ74330.1"/>
    </source>
</evidence>
<feature type="transmembrane region" description="Helical" evidence="9">
    <location>
        <begin position="77"/>
        <end position="99"/>
    </location>
</feature>
<feature type="short sequence motif" description="GXSXG" evidence="7">
    <location>
        <begin position="633"/>
        <end position="637"/>
    </location>
</feature>
<feature type="transmembrane region" description="Helical" evidence="9">
    <location>
        <begin position="202"/>
        <end position="227"/>
    </location>
</feature>
<evidence type="ECO:0000256" key="5">
    <source>
        <dbReference type="ARBA" id="ARBA00023136"/>
    </source>
</evidence>
<dbReference type="Pfam" id="PF15891">
    <property type="entry name" value="Nuc_deoxyri_tr2"/>
    <property type="match status" value="1"/>
</dbReference>
<dbReference type="Gene3D" id="3.40.50.450">
    <property type="match status" value="1"/>
</dbReference>
<feature type="transmembrane region" description="Helical" evidence="9">
    <location>
        <begin position="269"/>
        <end position="294"/>
    </location>
</feature>
<dbReference type="InterPro" id="IPR002641">
    <property type="entry name" value="PNPLA_dom"/>
</dbReference>
<feature type="domain" description="PNPLA" evidence="10">
    <location>
        <begin position="596"/>
        <end position="797"/>
    </location>
</feature>
<keyword evidence="12" id="KW-1185">Reference proteome</keyword>
<dbReference type="GO" id="GO:0016787">
    <property type="term" value="F:hydrolase activity"/>
    <property type="evidence" value="ECO:0007669"/>
    <property type="project" value="UniProtKB-UniRule"/>
</dbReference>
<evidence type="ECO:0000256" key="6">
    <source>
        <dbReference type="ARBA" id="ARBA00038359"/>
    </source>
</evidence>
<evidence type="ECO:0000256" key="4">
    <source>
        <dbReference type="ARBA" id="ARBA00023098"/>
    </source>
</evidence>
<keyword evidence="7" id="KW-0442">Lipid degradation</keyword>
<name>A0A3M7MIL5_9PLEO</name>
<reference evidence="11 12" key="1">
    <citation type="journal article" date="2014" name="PLoS ONE">
        <title>De novo Genome Assembly of the Fungal Plant Pathogen Pyrenophora semeniperda.</title>
        <authorList>
            <person name="Soliai M.M."/>
            <person name="Meyer S.E."/>
            <person name="Udall J.A."/>
            <person name="Elzinga D.E."/>
            <person name="Hermansen R.A."/>
            <person name="Bodily P.M."/>
            <person name="Hart A.A."/>
            <person name="Coleman C.E."/>
        </authorList>
    </citation>
    <scope>NUCLEOTIDE SEQUENCE [LARGE SCALE GENOMIC DNA]</scope>
    <source>
        <strain evidence="11 12">CCB06</strain>
        <tissue evidence="11">Mycelium</tissue>
    </source>
</reference>
<feature type="short sequence motif" description="GXGXXG" evidence="7">
    <location>
        <begin position="600"/>
        <end position="605"/>
    </location>
</feature>
<comment type="caution">
    <text evidence="7">Lacks conserved residue(s) required for the propagation of feature annotation.</text>
</comment>
<dbReference type="InterPro" id="IPR052337">
    <property type="entry name" value="SAT4-like"/>
</dbReference>
<comment type="subcellular location">
    <subcellularLocation>
        <location evidence="1">Membrane</location>
        <topology evidence="1">Multi-pass membrane protein</topology>
    </subcellularLocation>
</comment>
<feature type="region of interest" description="Disordered" evidence="8">
    <location>
        <begin position="309"/>
        <end position="333"/>
    </location>
</feature>
<dbReference type="SUPFAM" id="SSF52151">
    <property type="entry name" value="FabD/lysophospholipase-like"/>
    <property type="match status" value="1"/>
</dbReference>
<sequence>MPHCIMSNVNGTITIIPPPPGYVVNFANPPRRLTTEAYVVFIAENALALAFLVQRLYTKIRLMKQFQIDDGTRPGKFMIILGWMLSVTTQALLVAGFIVKCIGVHAWEMPIERYGLYSRLILAAPLVYAPCCALTKTTLCVFYSRLSPSKAYQAAVWITAFICAGAYAGIFFSLIFACKPIAASWNPLLLATATCSNRGAIYITTAVIGIATDIMLIIIPIPTIWGLQMPTKQKIGLTLIFGVGSITMVTSIIRLIVLIPALTDMDQTWIIAVGSLWIIIEANLFIVCCCLPTLRRFFRHVAPRFIGESASNSENKDSSGRNRAGLRTWGSAGNQKRQYDTLMNTVQGGDDEIPLAGVGPKGDLKPRESTVQIGEHALKGDNDSEEAILYERTVQVTYEGGVAQPAEAYTHHVWTAQSIVPAQPSSQPLTTTNMSQPMSNQALAVIHKPPHRPAVKTASAILYGGMSSDPNKNWRAELSASLSDLPIAILDPTCDAWDSTWIQDISFQPFKDQVMWEMEYAHVADVIVFYFTGKTDQPITLLELGLYAHTGKAVVYCEEGFSKKGNVQIVCEKYEIKMCDTVEELEKEMPTGYRLLSLDGGGVRGLASLYMLRKILSFVGSPKPCDYFDMICGTSTGGLIAIMLGRLEMSIDQCIEAYIEMMDVIFDPKDRRKLPFKIRNGKVQPKYKTKHIEQAIKQVISKAGCTTDDRFRGTKDSTCRTVVLALTEESRAPTRFTDYEKDGEHSNFYNEVRIWEVARATSAATSFFPPMEITRAGEPRRFLDAGLGFNNPIQELYVEAMSVFDNSEGDFDAKIRVLVSIGTGKPALRGLGEKVVEVAKSIASIATETQHTANTFHLSHMKLADRGGYFRFNPPDLSEVAIDEASMKGTIAARTETYGNDPETVAMVQRWKNVAGTEQIPTKSMNSQPLTKSTPTKLFYSLHKGPMYIREKTSAYWQHLTLDSYYKYEEIYDRCAPRDRKVTFDAFFAQFGPSRTPSPSQVTEVWMRMLRDTNNLRQSIHRKPFVMAVLYMLHLETSLPDIPKMTVVEPNRREMLKRFTRWVQCQCDRKCGRQWNFVNEIGLSRGQTGQSECDLVDLYNHSDSWRLVFMSAKVRKLEATRKLWEATTGK</sequence>
<dbReference type="PANTHER" id="PTHR33048">
    <property type="entry name" value="PTH11-LIKE INTEGRAL MEMBRANE PROTEIN (AFU_ORTHOLOGUE AFUA_5G11245)"/>
    <property type="match status" value="1"/>
</dbReference>
<feature type="transmembrane region" description="Helical" evidence="9">
    <location>
        <begin position="119"/>
        <end position="143"/>
    </location>
</feature>
<comment type="similarity">
    <text evidence="6">Belongs to the SAT4 family.</text>
</comment>
<dbReference type="AlphaFoldDB" id="A0A3M7MIL5"/>
<dbReference type="CDD" id="cd07216">
    <property type="entry name" value="Pat17_PNPLA8_PNPLA9_like3"/>
    <property type="match status" value="1"/>
</dbReference>
<protein>
    <submittedName>
        <fullName evidence="11">Integral membrane</fullName>
    </submittedName>
</protein>
<accession>A0A3M7MIL5</accession>
<dbReference type="InterPro" id="IPR049326">
    <property type="entry name" value="Rhodopsin_dom_fungi"/>
</dbReference>
<dbReference type="Gene3D" id="3.40.1090.10">
    <property type="entry name" value="Cytosolic phospholipase A2 catalytic domain"/>
    <property type="match status" value="1"/>
</dbReference>
<evidence type="ECO:0000256" key="1">
    <source>
        <dbReference type="ARBA" id="ARBA00004141"/>
    </source>
</evidence>
<feature type="active site" description="Nucleophile" evidence="7">
    <location>
        <position position="635"/>
    </location>
</feature>
<keyword evidence="2 9" id="KW-0812">Transmembrane</keyword>
<keyword evidence="7" id="KW-0378">Hydrolase</keyword>
<dbReference type="Pfam" id="PF01734">
    <property type="entry name" value="Patatin"/>
    <property type="match status" value="1"/>
</dbReference>
<evidence type="ECO:0000256" key="2">
    <source>
        <dbReference type="ARBA" id="ARBA00022692"/>
    </source>
</evidence>
<evidence type="ECO:0000256" key="9">
    <source>
        <dbReference type="SAM" id="Phobius"/>
    </source>
</evidence>
<keyword evidence="5 9" id="KW-0472">Membrane</keyword>
<dbReference type="InterPro" id="IPR016035">
    <property type="entry name" value="Acyl_Trfase/lysoPLipase"/>
</dbReference>
<keyword evidence="3 9" id="KW-1133">Transmembrane helix</keyword>
<evidence type="ECO:0000259" key="10">
    <source>
        <dbReference type="PROSITE" id="PS51635"/>
    </source>
</evidence>
<dbReference type="PROSITE" id="PS51635">
    <property type="entry name" value="PNPLA"/>
    <property type="match status" value="1"/>
</dbReference>
<dbReference type="Proteomes" id="UP000265663">
    <property type="component" value="Unassembled WGS sequence"/>
</dbReference>
<keyword evidence="4 7" id="KW-0443">Lipid metabolism</keyword>
<dbReference type="OrthoDB" id="1658288at2759"/>
<dbReference type="GO" id="GO:0016020">
    <property type="term" value="C:membrane"/>
    <property type="evidence" value="ECO:0007669"/>
    <property type="project" value="UniProtKB-SubCell"/>
</dbReference>
<dbReference type="InterPro" id="IPR039470">
    <property type="entry name" value="Nuc_deoxyri_tr2"/>
</dbReference>
<dbReference type="EMBL" id="KE747844">
    <property type="protein sequence ID" value="RMZ74330.1"/>
    <property type="molecule type" value="Genomic_DNA"/>
</dbReference>
<organism evidence="11 12">
    <name type="scientific">Pyrenophora seminiperda CCB06</name>
    <dbReference type="NCBI Taxonomy" id="1302712"/>
    <lineage>
        <taxon>Eukaryota</taxon>
        <taxon>Fungi</taxon>
        <taxon>Dikarya</taxon>
        <taxon>Ascomycota</taxon>
        <taxon>Pezizomycotina</taxon>
        <taxon>Dothideomycetes</taxon>
        <taxon>Pleosporomycetidae</taxon>
        <taxon>Pleosporales</taxon>
        <taxon>Pleosporineae</taxon>
        <taxon>Pleosporaceae</taxon>
        <taxon>Pyrenophora</taxon>
    </lineage>
</organism>